<reference evidence="3 4" key="1">
    <citation type="submission" date="2020-01" db="EMBL/GenBank/DDBJ databases">
        <title>Spongiivirga citrea KCTC 32990T.</title>
        <authorList>
            <person name="Wang G."/>
        </authorList>
    </citation>
    <scope>NUCLEOTIDE SEQUENCE [LARGE SCALE GENOMIC DNA]</scope>
    <source>
        <strain evidence="3 4">KCTC 32990</strain>
    </source>
</reference>
<evidence type="ECO:0000256" key="1">
    <source>
        <dbReference type="SAM" id="Phobius"/>
    </source>
</evidence>
<comment type="caution">
    <text evidence="3">The sequence shown here is derived from an EMBL/GenBank/DDBJ whole genome shotgun (WGS) entry which is preliminary data.</text>
</comment>
<keyword evidence="4" id="KW-1185">Reference proteome</keyword>
<keyword evidence="1" id="KW-0472">Membrane</keyword>
<dbReference type="InterPro" id="IPR046864">
    <property type="entry name" value="VasX_N"/>
</dbReference>
<keyword evidence="1" id="KW-1133">Transmembrane helix</keyword>
<gene>
    <name evidence="3" type="ORF">GWK10_14995</name>
</gene>
<organism evidence="3 4">
    <name type="scientific">Spongiivirga citrea</name>
    <dbReference type="NCBI Taxonomy" id="1481457"/>
    <lineage>
        <taxon>Bacteria</taxon>
        <taxon>Pseudomonadati</taxon>
        <taxon>Bacteroidota</taxon>
        <taxon>Flavobacteriia</taxon>
        <taxon>Flavobacteriales</taxon>
        <taxon>Flavobacteriaceae</taxon>
        <taxon>Spongiivirga</taxon>
    </lineage>
</organism>
<keyword evidence="1" id="KW-0812">Transmembrane</keyword>
<accession>A0A6M0CR24</accession>
<sequence length="1068" mass="121767">MADIALEEEQEKIYDDVIGNFTFTAEGGGAPEVQGPEITTLKPGIRLHFLRYGLFYKKSPNDVTASINKPTSTNTETGKKAYTIGDVKAQHSDIPSLENFYVARTSLNLGYIYLFNADDPEGPDCHEFEVQEDGSFSTILWRNNKDVNGRYLDHRTSEGDRHRFKVISKEKTFWFAFSTVQWTEEYLQETRKNPEKTEARMQKVECRGIKKEGDNHKHAISYKDLYTVHYQKHVGHGVLKEIIHNIEADEKRQDEEDDENVIYDDMFVTLDDPIGCVNDISQVVNDKTIRFKALVDAIQSGETLDQAYERLNNGSLEAPMPEKEYQELFTLALTCYQLVYNDNDAILKYDGGSPGFNFSDRHSLDPRPAKKWIMTNHSTRQIDNTSRIGYGLDHQKLEGILGIKERNEAREDLIRYRDELGNFVSNNYFRKHLDDYLCNHDERKLEGRGLLMEILDVLSYHPYKFDQHLILKKDYVEKDKWVDWIYNITDDACREDIKSEEVKSNASGYEGMDPLYALLGAPLNLNAFLGNAESFSKKLASVYKKNLKHRASFIAGIKEIDGKFYKTIPEKQVFIVDKLNKNLKVFGHEMFEIRDGDIWMRLDKLGVELDPEYNPLGKYTGKRADVLRIIKDTHPDGFEYRRIRKGRYVDYEVKVRVRENMGAWETLDPKTQRNIKISKVINGRAFNGVFAALELYNFGNAIITVTEEGSTRKDEIYALGSAIKLGDASMNLAKTVVSTSTANKAWFRTTATSLSVVGGVITAGWCFYDSYSAIDKGDMDAGLALIGAGVAFGVSALASLGTIAALGGPVGWIMAAIGLGLLIIASLLTDSELETYFKNFVLSDRVAFPKPDSMLPMRYILKVLDERENLTKDSYHETLMNPYDAQAKLFDYIICKEIEFKPIDPEKISFTSREPGSSITITSSLTTAYRFNAKMVFSRFFNHPDQVEVYAFFYAEGIKKGNPKNMVLKKPEKVYDNDNMEALQVQFSVSSNERNQIKMQSEVVFALRLKVDESKKLYFPYHLGGKERFLGSKIRLRGLSAGLYISDLHQNEEVNIAPLNELKNRNAW</sequence>
<dbReference type="Pfam" id="PF20249">
    <property type="entry name" value="VasX_N"/>
    <property type="match status" value="1"/>
</dbReference>
<feature type="transmembrane region" description="Helical" evidence="1">
    <location>
        <begin position="745"/>
        <end position="768"/>
    </location>
</feature>
<evidence type="ECO:0000313" key="4">
    <source>
        <dbReference type="Proteomes" id="UP000474296"/>
    </source>
</evidence>
<dbReference type="EMBL" id="JAABOQ010000006">
    <property type="protein sequence ID" value="NER18524.1"/>
    <property type="molecule type" value="Genomic_DNA"/>
</dbReference>
<feature type="domain" description="Toxin VasX N-terminal region" evidence="2">
    <location>
        <begin position="44"/>
        <end position="208"/>
    </location>
</feature>
<proteinExistence type="predicted"/>
<name>A0A6M0CR24_9FLAO</name>
<evidence type="ECO:0000313" key="3">
    <source>
        <dbReference type="EMBL" id="NER18524.1"/>
    </source>
</evidence>
<dbReference type="AlphaFoldDB" id="A0A6M0CR24"/>
<feature type="transmembrane region" description="Helical" evidence="1">
    <location>
        <begin position="810"/>
        <end position="828"/>
    </location>
</feature>
<dbReference type="RefSeq" id="WP_164033209.1">
    <property type="nucleotide sequence ID" value="NZ_JAABOQ010000006.1"/>
</dbReference>
<dbReference type="Proteomes" id="UP000474296">
    <property type="component" value="Unassembled WGS sequence"/>
</dbReference>
<dbReference type="CDD" id="cd20707">
    <property type="entry name" value="MIX_III"/>
    <property type="match status" value="1"/>
</dbReference>
<evidence type="ECO:0000259" key="2">
    <source>
        <dbReference type="Pfam" id="PF20249"/>
    </source>
</evidence>
<protein>
    <recommendedName>
        <fullName evidence="2">Toxin VasX N-terminal region domain-containing protein</fullName>
    </recommendedName>
</protein>
<feature type="transmembrane region" description="Helical" evidence="1">
    <location>
        <begin position="780"/>
        <end position="804"/>
    </location>
</feature>